<protein>
    <submittedName>
        <fullName evidence="2">Choloylglycine hydrolase</fullName>
    </submittedName>
</protein>
<sequence>MYHSRWKGSHYEAGFKYGVLLFKNGKIPSFDRLISSDKLEYSKEAFYVYNKVYPEILDEIRGFADGLKLDFKVVFAFLASMYVFTEDTYCSCIGISNLKGIFLARNSDFDKSIKNLTDSALYRLDNNYSFIGNTTAMIQMEDGINDRGLACGLTFVYPTVKGVGLNAGFLIRYILEKCSTVDEAKIFLESVDVGSSQNIIVIDKTGEMLLAELNSSDKYFEQKSSGVIYRTNHFISEKMVKYKTEIKDDIYSNERYKTLESIDYDEFDVNDIKLLLSGKKGFMCQYERSQQFDTIWSSIYALKENKMYRCEGNPGRKKYFIDRRW</sequence>
<dbReference type="InterPro" id="IPR047801">
    <property type="entry name" value="Peptidase_C45"/>
</dbReference>
<dbReference type="InterPro" id="IPR005079">
    <property type="entry name" value="Peptidase_C45_hydrolase"/>
</dbReference>
<reference evidence="2 3" key="1">
    <citation type="journal article" date="2016" name="Appl. Environ. Microbiol.">
        <title>Function and Phylogeny of Bacterial Butyryl Coenzyme A:Acetate Transferases and Their Diversity in the Proximal Colon of Swine.</title>
        <authorList>
            <person name="Trachsel J."/>
            <person name="Bayles D.O."/>
            <person name="Looft T."/>
            <person name="Levine U.Y."/>
            <person name="Allen H.K."/>
        </authorList>
    </citation>
    <scope>NUCLEOTIDE SEQUENCE [LARGE SCALE GENOMIC DNA]</scope>
    <source>
        <strain evidence="2 3">35-6-1</strain>
    </source>
</reference>
<gene>
    <name evidence="2" type="ORF">BIV18_06325</name>
</gene>
<dbReference type="InterPro" id="IPR029055">
    <property type="entry name" value="Ntn_hydrolases_N"/>
</dbReference>
<dbReference type="PANTHER" id="PTHR34180:SF1">
    <property type="entry name" value="BETA-ALANYL-DOPAMINE_CARCININE HYDROLASE"/>
    <property type="match status" value="1"/>
</dbReference>
<organism evidence="2 3">
    <name type="scientific">Peptoniphilus porci</name>
    <dbReference type="NCBI Taxonomy" id="2652280"/>
    <lineage>
        <taxon>Bacteria</taxon>
        <taxon>Bacillati</taxon>
        <taxon>Bacillota</taxon>
        <taxon>Tissierellia</taxon>
        <taxon>Tissierellales</taxon>
        <taxon>Peptoniphilaceae</taxon>
        <taxon>Peptoniphilus</taxon>
    </lineage>
</organism>
<dbReference type="EMBL" id="MJIH01000001">
    <property type="protein sequence ID" value="OLR65158.1"/>
    <property type="molecule type" value="Genomic_DNA"/>
</dbReference>
<dbReference type="STRING" id="1465756.BIV18_06325"/>
<proteinExistence type="predicted"/>
<name>A0A1U7M0M4_9FIRM</name>
<keyword evidence="2" id="KW-0378">Hydrolase</keyword>
<dbReference type="AlphaFoldDB" id="A0A1U7M0M4"/>
<evidence type="ECO:0000313" key="3">
    <source>
        <dbReference type="Proteomes" id="UP000187166"/>
    </source>
</evidence>
<keyword evidence="3" id="KW-1185">Reference proteome</keyword>
<dbReference type="Proteomes" id="UP000187166">
    <property type="component" value="Unassembled WGS sequence"/>
</dbReference>
<comment type="caution">
    <text evidence="2">The sequence shown here is derived from an EMBL/GenBank/DDBJ whole genome shotgun (WGS) entry which is preliminary data.</text>
</comment>
<dbReference type="GO" id="GO:0016787">
    <property type="term" value="F:hydrolase activity"/>
    <property type="evidence" value="ECO:0007669"/>
    <property type="project" value="UniProtKB-KW"/>
</dbReference>
<dbReference type="Gene3D" id="3.60.60.10">
    <property type="entry name" value="Penicillin V Acylase, Chain A"/>
    <property type="match status" value="1"/>
</dbReference>
<accession>A0A1U7M0M4</accession>
<evidence type="ECO:0000259" key="1">
    <source>
        <dbReference type="Pfam" id="PF03417"/>
    </source>
</evidence>
<dbReference type="SUPFAM" id="SSF56235">
    <property type="entry name" value="N-terminal nucleophile aminohydrolases (Ntn hydrolases)"/>
    <property type="match status" value="1"/>
</dbReference>
<dbReference type="PANTHER" id="PTHR34180">
    <property type="entry name" value="PEPTIDASE C45"/>
    <property type="match status" value="1"/>
</dbReference>
<evidence type="ECO:0000313" key="2">
    <source>
        <dbReference type="EMBL" id="OLR65158.1"/>
    </source>
</evidence>
<dbReference type="NCBIfam" id="NF040521">
    <property type="entry name" value="C45_proenzyme"/>
    <property type="match status" value="1"/>
</dbReference>
<feature type="domain" description="Peptidase C45 hydrolase" evidence="1">
    <location>
        <begin position="101"/>
        <end position="315"/>
    </location>
</feature>
<dbReference type="InterPro" id="IPR047794">
    <property type="entry name" value="C45_proenzyme-like"/>
</dbReference>
<dbReference type="Pfam" id="PF03417">
    <property type="entry name" value="AAT"/>
    <property type="match status" value="1"/>
</dbReference>